<evidence type="ECO:0000256" key="4">
    <source>
        <dbReference type="ARBA" id="ARBA00022777"/>
    </source>
</evidence>
<dbReference type="EMBL" id="BBZA01000048">
    <property type="protein sequence ID" value="GAP62324.1"/>
    <property type="molecule type" value="Genomic_DNA"/>
</dbReference>
<reference evidence="9 11" key="2">
    <citation type="submission" date="2015-07" db="EMBL/GenBank/DDBJ databases">
        <title>Whole genome sequence of Ardenticatena maritima DSM 23922.</title>
        <authorList>
            <person name="Hemp J."/>
            <person name="Ward L.M."/>
            <person name="Pace L.A."/>
            <person name="Fischer W.W."/>
        </authorList>
    </citation>
    <scope>NUCLEOTIDE SEQUENCE [LARGE SCALE GENOMIC DNA]</scope>
    <source>
        <strain evidence="9 11">110S</strain>
    </source>
</reference>
<keyword evidence="5 7" id="KW-0067">ATP-binding</keyword>
<dbReference type="AlphaFoldDB" id="A0A0M9UBX4"/>
<dbReference type="Proteomes" id="UP000037784">
    <property type="component" value="Unassembled WGS sequence"/>
</dbReference>
<dbReference type="OrthoDB" id="9805030at2"/>
<evidence type="ECO:0000313" key="11">
    <source>
        <dbReference type="Proteomes" id="UP000050502"/>
    </source>
</evidence>
<dbReference type="InParanoid" id="A0A0M9UBX4"/>
<dbReference type="InterPro" id="IPR033690">
    <property type="entry name" value="Adenylat_kinase_CS"/>
</dbReference>
<evidence type="ECO:0000256" key="2">
    <source>
        <dbReference type="ARBA" id="ARBA00022727"/>
    </source>
</evidence>
<dbReference type="GO" id="GO:0005524">
    <property type="term" value="F:ATP binding"/>
    <property type="evidence" value="ECO:0007669"/>
    <property type="project" value="UniProtKB-UniRule"/>
</dbReference>
<dbReference type="EMBL" id="LGKN01000006">
    <property type="protein sequence ID" value="KPL87310.1"/>
    <property type="molecule type" value="Genomic_DNA"/>
</dbReference>
<accession>A0A0M9UBX4</accession>
<comment type="subunit">
    <text evidence="5 7">Monomer.</text>
</comment>
<keyword evidence="5" id="KW-0963">Cytoplasm</keyword>
<reference evidence="8 10" key="1">
    <citation type="journal article" date="2015" name="Genome Announc.">
        <title>Draft Genome Sequence of a Heterotrophic Facultative Anaerobic Thermophilic Bacterium, Ardenticatena maritima Strain 110ST.</title>
        <authorList>
            <person name="Kawaichi S."/>
            <person name="Yoshida T."/>
            <person name="Sako Y."/>
            <person name="Nakamura R."/>
        </authorList>
    </citation>
    <scope>NUCLEOTIDE SEQUENCE [LARGE SCALE GENOMIC DNA]</scope>
    <source>
        <strain evidence="8 10">110S</strain>
    </source>
</reference>
<comment type="similarity">
    <text evidence="5 6">Belongs to the adenylate kinase family.</text>
</comment>
<comment type="domain">
    <text evidence="5">Consists of three domains, a large central CORE domain and two small peripheral domains, NMPbind and LID, which undergo movements during catalysis. The LID domain closes over the site of phosphoryl transfer upon ATP binding. Assembling and dissambling the active center during each catalytic cycle provides an effective means to prevent ATP hydrolysis.</text>
</comment>
<evidence type="ECO:0000313" key="9">
    <source>
        <dbReference type="EMBL" id="KPL87310.1"/>
    </source>
</evidence>
<keyword evidence="2 5" id="KW-0545">Nucleotide biosynthesis</keyword>
<gene>
    <name evidence="5" type="primary">adk</name>
    <name evidence="8" type="ORF">ARMA_0747</name>
    <name evidence="9" type="ORF">SE16_12550</name>
</gene>
<dbReference type="Proteomes" id="UP000050502">
    <property type="component" value="Unassembled WGS sequence"/>
</dbReference>
<dbReference type="Gene3D" id="3.40.50.300">
    <property type="entry name" value="P-loop containing nucleotide triphosphate hydrolases"/>
    <property type="match status" value="1"/>
</dbReference>
<evidence type="ECO:0000256" key="3">
    <source>
        <dbReference type="ARBA" id="ARBA00022741"/>
    </source>
</evidence>
<dbReference type="Pfam" id="PF00406">
    <property type="entry name" value="ADK"/>
    <property type="match status" value="1"/>
</dbReference>
<evidence type="ECO:0000256" key="1">
    <source>
        <dbReference type="ARBA" id="ARBA00022679"/>
    </source>
</evidence>
<dbReference type="SUPFAM" id="SSF52540">
    <property type="entry name" value="P-loop containing nucleoside triphosphate hydrolases"/>
    <property type="match status" value="1"/>
</dbReference>
<proteinExistence type="inferred from homology"/>
<dbReference type="EC" id="2.7.4.3" evidence="5 7"/>
<dbReference type="PROSITE" id="PS00113">
    <property type="entry name" value="ADENYLATE_KINASE"/>
    <property type="match status" value="1"/>
</dbReference>
<dbReference type="GO" id="GO:0005737">
    <property type="term" value="C:cytoplasm"/>
    <property type="evidence" value="ECO:0007669"/>
    <property type="project" value="UniProtKB-SubCell"/>
</dbReference>
<name>A0A0M9UBX4_9CHLR</name>
<comment type="caution">
    <text evidence="5">Lacks conserved residue(s) required for the propagation of feature annotation.</text>
</comment>
<dbReference type="PRINTS" id="PR00094">
    <property type="entry name" value="ADENYLTKNASE"/>
</dbReference>
<feature type="binding site" evidence="5">
    <location>
        <position position="142"/>
    </location>
    <ligand>
        <name>AMP</name>
        <dbReference type="ChEBI" id="CHEBI:456215"/>
    </ligand>
</feature>
<sequence>MCQHIVLIGPPGSGKGTQARYLHACLGHHIIGAGDLLRREMDAGTPLGAIIATYVQAGHLAPLPILMQLVEQEIRALPPERGIIFDGIPRSRTQAAALDDILRRYQRSIDAAIHLRVPDQVVRQRLQARGRPDDTPAVIRERLRIYHARRPELLDYYRRRGVLVEVEGDKNATPDDVFQRIRAALHLTCRQEEPDDHTHTPA</sequence>
<evidence type="ECO:0000256" key="5">
    <source>
        <dbReference type="HAMAP-Rule" id="MF_00235"/>
    </source>
</evidence>
<evidence type="ECO:0000313" key="10">
    <source>
        <dbReference type="Proteomes" id="UP000037784"/>
    </source>
</evidence>
<reference evidence="10" key="3">
    <citation type="submission" date="2015-08" db="EMBL/GenBank/DDBJ databases">
        <title>Draft Genome Sequence of a Heterotrophic Facultative Anaerobic Bacterium Ardenticatena maritima Strain 110S.</title>
        <authorList>
            <person name="Kawaichi S."/>
            <person name="Yoshida T."/>
            <person name="Sako Y."/>
            <person name="Nakamura R."/>
        </authorList>
    </citation>
    <scope>NUCLEOTIDE SEQUENCE [LARGE SCALE GENOMIC DNA]</scope>
    <source>
        <strain evidence="10">110S</strain>
    </source>
</reference>
<keyword evidence="10" id="KW-1185">Reference proteome</keyword>
<dbReference type="PANTHER" id="PTHR23359">
    <property type="entry name" value="NUCLEOTIDE KINASE"/>
    <property type="match status" value="1"/>
</dbReference>
<comment type="caution">
    <text evidence="8">The sequence shown here is derived from an EMBL/GenBank/DDBJ whole genome shotgun (WGS) entry which is preliminary data.</text>
</comment>
<feature type="binding site" evidence="5">
    <location>
        <position position="129"/>
    </location>
    <ligand>
        <name>ATP</name>
        <dbReference type="ChEBI" id="CHEBI:30616"/>
    </ligand>
</feature>
<dbReference type="InterPro" id="IPR027417">
    <property type="entry name" value="P-loop_NTPase"/>
</dbReference>
<dbReference type="HAMAP" id="MF_00235">
    <property type="entry name" value="Adenylate_kinase_Adk"/>
    <property type="match status" value="1"/>
</dbReference>
<feature type="region of interest" description="NMP" evidence="5">
    <location>
        <begin position="32"/>
        <end position="61"/>
    </location>
</feature>
<keyword evidence="3 5" id="KW-0547">Nucleotide-binding</keyword>
<feature type="binding site" evidence="5">
    <location>
        <position position="170"/>
    </location>
    <ligand>
        <name>ATP</name>
        <dbReference type="ChEBI" id="CHEBI:30616"/>
    </ligand>
</feature>
<dbReference type="PATRIC" id="fig|872965.6.peg.2977"/>
<feature type="binding site" evidence="5">
    <location>
        <position position="94"/>
    </location>
    <ligand>
        <name>AMP</name>
        <dbReference type="ChEBI" id="CHEBI:456215"/>
    </ligand>
</feature>
<evidence type="ECO:0000256" key="6">
    <source>
        <dbReference type="RuleBase" id="RU003330"/>
    </source>
</evidence>
<keyword evidence="1 5" id="KW-0808">Transferase</keyword>
<dbReference type="RefSeq" id="WP_054492262.1">
    <property type="nucleotide sequence ID" value="NZ_BBZA01000048.1"/>
</dbReference>
<dbReference type="GO" id="GO:0004017">
    <property type="term" value="F:AMP kinase activity"/>
    <property type="evidence" value="ECO:0007669"/>
    <property type="project" value="UniProtKB-UniRule"/>
</dbReference>
<evidence type="ECO:0000313" key="8">
    <source>
        <dbReference type="EMBL" id="GAP62324.1"/>
    </source>
</evidence>
<keyword evidence="4 5" id="KW-0418">Kinase</keyword>
<dbReference type="GO" id="GO:0044209">
    <property type="term" value="P:AMP salvage"/>
    <property type="evidence" value="ECO:0007669"/>
    <property type="project" value="UniProtKB-UniRule"/>
</dbReference>
<feature type="binding site" evidence="5">
    <location>
        <begin position="12"/>
        <end position="17"/>
    </location>
    <ligand>
        <name>ATP</name>
        <dbReference type="ChEBI" id="CHEBI:30616"/>
    </ligand>
</feature>
<comment type="subcellular location">
    <subcellularLocation>
        <location evidence="5 7">Cytoplasm</location>
    </subcellularLocation>
</comment>
<feature type="binding site" evidence="5">
    <location>
        <position position="131"/>
    </location>
    <ligand>
        <name>AMP</name>
        <dbReference type="ChEBI" id="CHEBI:456215"/>
    </ligand>
</feature>
<comment type="function">
    <text evidence="5">Catalyzes the reversible transfer of the terminal phosphate group between ATP and AMP. Plays an important role in cellular energy homeostasis and in adenine nucleotide metabolism.</text>
</comment>
<organism evidence="8 10">
    <name type="scientific">Ardenticatena maritima</name>
    <dbReference type="NCBI Taxonomy" id="872965"/>
    <lineage>
        <taxon>Bacteria</taxon>
        <taxon>Bacillati</taxon>
        <taxon>Chloroflexota</taxon>
        <taxon>Ardenticatenia</taxon>
        <taxon>Ardenticatenales</taxon>
        <taxon>Ardenticatenaceae</taxon>
        <taxon>Ardenticatena</taxon>
    </lineage>
</organism>
<feature type="binding site" evidence="5">
    <location>
        <position position="38"/>
    </location>
    <ligand>
        <name>AMP</name>
        <dbReference type="ChEBI" id="CHEBI:456215"/>
    </ligand>
</feature>
<comment type="catalytic activity">
    <reaction evidence="5 7">
        <text>AMP + ATP = 2 ADP</text>
        <dbReference type="Rhea" id="RHEA:12973"/>
        <dbReference type="ChEBI" id="CHEBI:30616"/>
        <dbReference type="ChEBI" id="CHEBI:456215"/>
        <dbReference type="ChEBI" id="CHEBI:456216"/>
        <dbReference type="EC" id="2.7.4.3"/>
    </reaction>
</comment>
<dbReference type="STRING" id="872965.SE16_12550"/>
<dbReference type="InterPro" id="IPR000850">
    <property type="entry name" value="Adenylat/UMP-CMP_kin"/>
</dbReference>
<dbReference type="UniPathway" id="UPA00588">
    <property type="reaction ID" value="UER00649"/>
</dbReference>
<protein>
    <recommendedName>
        <fullName evidence="5 7">Adenylate kinase</fullName>
        <shortName evidence="5">AK</shortName>
        <ecNumber evidence="5 7">2.7.4.3</ecNumber>
    </recommendedName>
    <alternativeName>
        <fullName evidence="5">ATP-AMP transphosphorylase</fullName>
    </alternativeName>
    <alternativeName>
        <fullName evidence="5">ATP:AMP phosphotransferase</fullName>
    </alternativeName>
    <alternativeName>
        <fullName evidence="5">Adenylate monophosphate kinase</fullName>
    </alternativeName>
</protein>
<evidence type="ECO:0000256" key="7">
    <source>
        <dbReference type="RuleBase" id="RU003331"/>
    </source>
</evidence>
<comment type="pathway">
    <text evidence="5">Purine metabolism; AMP biosynthesis via salvage pathway; AMP from ADP: step 1/1.</text>
</comment>
<dbReference type="CDD" id="cd01428">
    <property type="entry name" value="ADK"/>
    <property type="match status" value="1"/>
</dbReference>